<evidence type="ECO:0000313" key="8">
    <source>
        <dbReference type="Proteomes" id="UP000269115"/>
    </source>
</evidence>
<dbReference type="InterPro" id="IPR001123">
    <property type="entry name" value="LeuE-type"/>
</dbReference>
<keyword evidence="5 6" id="KW-0472">Membrane</keyword>
<evidence type="ECO:0000256" key="4">
    <source>
        <dbReference type="ARBA" id="ARBA00022989"/>
    </source>
</evidence>
<dbReference type="PANTHER" id="PTHR30086:SF20">
    <property type="entry name" value="ARGININE EXPORTER PROTEIN ARGO-RELATED"/>
    <property type="match status" value="1"/>
</dbReference>
<dbReference type="GO" id="GO:0015171">
    <property type="term" value="F:amino acid transmembrane transporter activity"/>
    <property type="evidence" value="ECO:0007669"/>
    <property type="project" value="TreeGrafter"/>
</dbReference>
<feature type="transmembrane region" description="Helical" evidence="6">
    <location>
        <begin position="161"/>
        <end position="185"/>
    </location>
</feature>
<accession>A0A9X8EK27</accession>
<sequence>MEQDDAANRVHIPDVGSAMTLSVFVAFWAVSMLFIITPGADWAYAISAGLKGRVVLPAVAGLLSGHLIATLIVAAGVGTLVAGHPFALSVLTVAGAGYLLWLGIGMLRHPTVPQADQVQVAGAWQRWAVKGLCVSGLNPKVFLLFLALLPQFTDATAPWPVPLQIVALGLVHALSCGVIYLLVGFGSQAVLGARPAAALWVSRVSGAAMVIIALVLLGGQLPR</sequence>
<dbReference type="Pfam" id="PF01810">
    <property type="entry name" value="LysE"/>
    <property type="match status" value="1"/>
</dbReference>
<protein>
    <submittedName>
        <fullName evidence="7">Threonine/homoserine/homoserine lactone efflux protein</fullName>
    </submittedName>
</protein>
<evidence type="ECO:0000313" key="7">
    <source>
        <dbReference type="EMBL" id="ROQ53424.1"/>
    </source>
</evidence>
<dbReference type="Proteomes" id="UP000269115">
    <property type="component" value="Unassembled WGS sequence"/>
</dbReference>
<dbReference type="AlphaFoldDB" id="A0A9X8EK27"/>
<proteinExistence type="predicted"/>
<dbReference type="PANTHER" id="PTHR30086">
    <property type="entry name" value="ARGININE EXPORTER PROTEIN ARGO"/>
    <property type="match status" value="1"/>
</dbReference>
<name>A0A9X8EK27_PSEPU</name>
<keyword evidence="4 6" id="KW-1133">Transmembrane helix</keyword>
<feature type="transmembrane region" description="Helical" evidence="6">
    <location>
        <begin position="54"/>
        <end position="80"/>
    </location>
</feature>
<feature type="transmembrane region" description="Helical" evidence="6">
    <location>
        <begin position="127"/>
        <end position="149"/>
    </location>
</feature>
<comment type="subcellular location">
    <subcellularLocation>
        <location evidence="1">Cell membrane</location>
        <topology evidence="1">Multi-pass membrane protein</topology>
    </subcellularLocation>
</comment>
<gene>
    <name evidence="7" type="ORF">EDF85_1182</name>
</gene>
<evidence type="ECO:0000256" key="2">
    <source>
        <dbReference type="ARBA" id="ARBA00022475"/>
    </source>
</evidence>
<dbReference type="EMBL" id="RJUR01000011">
    <property type="protein sequence ID" value="ROQ53424.1"/>
    <property type="molecule type" value="Genomic_DNA"/>
</dbReference>
<keyword evidence="3 6" id="KW-0812">Transmembrane</keyword>
<evidence type="ECO:0000256" key="5">
    <source>
        <dbReference type="ARBA" id="ARBA00023136"/>
    </source>
</evidence>
<feature type="transmembrane region" description="Helical" evidence="6">
    <location>
        <begin position="86"/>
        <end position="107"/>
    </location>
</feature>
<keyword evidence="2" id="KW-1003">Cell membrane</keyword>
<evidence type="ECO:0000256" key="3">
    <source>
        <dbReference type="ARBA" id="ARBA00022692"/>
    </source>
</evidence>
<dbReference type="GO" id="GO:0005886">
    <property type="term" value="C:plasma membrane"/>
    <property type="evidence" value="ECO:0007669"/>
    <property type="project" value="UniProtKB-SubCell"/>
</dbReference>
<feature type="transmembrane region" description="Helical" evidence="6">
    <location>
        <begin position="20"/>
        <end position="42"/>
    </location>
</feature>
<reference evidence="7 8" key="1">
    <citation type="submission" date="2018-11" db="EMBL/GenBank/DDBJ databases">
        <title>Genomic analyses of the natural microbiome of Caenorhabditis elegans.</title>
        <authorList>
            <person name="Samuel B."/>
        </authorList>
    </citation>
    <scope>NUCLEOTIDE SEQUENCE [LARGE SCALE GENOMIC DNA]</scope>
    <source>
        <strain evidence="7 8">BIGb0473</strain>
    </source>
</reference>
<evidence type="ECO:0000256" key="1">
    <source>
        <dbReference type="ARBA" id="ARBA00004651"/>
    </source>
</evidence>
<organism evidence="7 8">
    <name type="scientific">Pseudomonas putida</name>
    <name type="common">Arthrobacter siderocapsulatus</name>
    <dbReference type="NCBI Taxonomy" id="303"/>
    <lineage>
        <taxon>Bacteria</taxon>
        <taxon>Pseudomonadati</taxon>
        <taxon>Pseudomonadota</taxon>
        <taxon>Gammaproteobacteria</taxon>
        <taxon>Pseudomonadales</taxon>
        <taxon>Pseudomonadaceae</taxon>
        <taxon>Pseudomonas</taxon>
    </lineage>
</organism>
<evidence type="ECO:0000256" key="6">
    <source>
        <dbReference type="SAM" id="Phobius"/>
    </source>
</evidence>
<feature type="transmembrane region" description="Helical" evidence="6">
    <location>
        <begin position="197"/>
        <end position="217"/>
    </location>
</feature>
<comment type="caution">
    <text evidence="7">The sequence shown here is derived from an EMBL/GenBank/DDBJ whole genome shotgun (WGS) entry which is preliminary data.</text>
</comment>